<dbReference type="GO" id="GO:0009893">
    <property type="term" value="P:positive regulation of metabolic process"/>
    <property type="evidence" value="ECO:0007669"/>
    <property type="project" value="UniProtKB-ARBA"/>
</dbReference>
<dbReference type="EMBL" id="ML739365">
    <property type="protein sequence ID" value="KAE8348974.1"/>
    <property type="molecule type" value="Genomic_DNA"/>
</dbReference>
<dbReference type="Pfam" id="PF04082">
    <property type="entry name" value="Fungal_trans"/>
    <property type="match status" value="1"/>
</dbReference>
<gene>
    <name evidence="9" type="ORF">BDV28DRAFT_72087</name>
</gene>
<evidence type="ECO:0000256" key="4">
    <source>
        <dbReference type="ARBA" id="ARBA00023125"/>
    </source>
</evidence>
<keyword evidence="5" id="KW-0804">Transcription</keyword>
<dbReference type="PROSITE" id="PS00463">
    <property type="entry name" value="ZN2_CY6_FUNGAL_1"/>
    <property type="match status" value="1"/>
</dbReference>
<keyword evidence="6" id="KW-0539">Nucleus</keyword>
<dbReference type="SUPFAM" id="SSF57701">
    <property type="entry name" value="Zn2/Cys6 DNA-binding domain"/>
    <property type="match status" value="1"/>
</dbReference>
<dbReference type="OrthoDB" id="426882at2759"/>
<dbReference type="InterPro" id="IPR050815">
    <property type="entry name" value="TF_fung"/>
</dbReference>
<dbReference type="GO" id="GO:0000981">
    <property type="term" value="F:DNA-binding transcription factor activity, RNA polymerase II-specific"/>
    <property type="evidence" value="ECO:0007669"/>
    <property type="project" value="InterPro"/>
</dbReference>
<evidence type="ECO:0000256" key="3">
    <source>
        <dbReference type="ARBA" id="ARBA00023015"/>
    </source>
</evidence>
<evidence type="ECO:0000256" key="1">
    <source>
        <dbReference type="ARBA" id="ARBA00004123"/>
    </source>
</evidence>
<dbReference type="GO" id="GO:0006351">
    <property type="term" value="P:DNA-templated transcription"/>
    <property type="evidence" value="ECO:0007669"/>
    <property type="project" value="InterPro"/>
</dbReference>
<dbReference type="PANTHER" id="PTHR47338:SF6">
    <property type="entry name" value="ZN(II)2CYS6 TRANSCRIPTION FACTOR (EUROFUNG)"/>
    <property type="match status" value="1"/>
</dbReference>
<evidence type="ECO:0000313" key="10">
    <source>
        <dbReference type="Proteomes" id="UP000327118"/>
    </source>
</evidence>
<keyword evidence="3" id="KW-0805">Transcription regulation</keyword>
<dbReference type="PROSITE" id="PS50048">
    <property type="entry name" value="ZN2_CY6_FUNGAL_2"/>
    <property type="match status" value="1"/>
</dbReference>
<dbReference type="Proteomes" id="UP000327118">
    <property type="component" value="Unassembled WGS sequence"/>
</dbReference>
<dbReference type="GO" id="GO:0008270">
    <property type="term" value="F:zinc ion binding"/>
    <property type="evidence" value="ECO:0007669"/>
    <property type="project" value="InterPro"/>
</dbReference>
<evidence type="ECO:0000256" key="7">
    <source>
        <dbReference type="SAM" id="MobiDB-lite"/>
    </source>
</evidence>
<dbReference type="InterPro" id="IPR036864">
    <property type="entry name" value="Zn2-C6_fun-type_DNA-bd_sf"/>
</dbReference>
<evidence type="ECO:0000259" key="8">
    <source>
        <dbReference type="PROSITE" id="PS50048"/>
    </source>
</evidence>
<evidence type="ECO:0000256" key="2">
    <source>
        <dbReference type="ARBA" id="ARBA00022723"/>
    </source>
</evidence>
<sequence>MMPRESNLGRLRSYGACLNCRRKKTRCPAERPSCSNCVRLNQSCRYTSARRASREGQSTGWRLWKRRPAQVTRQDQTREELGEIPETTYSKNRNPSSGEPWYERVSPGSASRSLGFGNEDSNPHPSSTAVSKGLELYFHYCHRQPIWCFDQEDLGDKGILSDELVYSILALTARFSRELGQSPRYGNTARTLIMLRVANGTVDLEIIESLCLLAYSSFIDGDLHLGRFHLGLAFQLCRAAMMDMESGYPPESPLTERKKRLFWSLQSLEQAYGQQNGFLSLPAEILRPFYAPLGGDRGSQKELEPRPPQLPRDDIGCSTPSDIGIWSLAVHFGWVWSRARTYVSDCAQNRLKEPWRHDSMYSMILSDLTEVENKLPQCHRYDSVKFYERKAEELRTNRGYWMPWLKLQFTYHCILTVLNHPFLYIVASQSNPNLSIPNAFWRRSSELVLLHATWLVRMIDMVSEKKMRLIDPFFGHAAAIAATVHVYYCCAADSRLKQKSKIDFDKCRSFLKSFVPFSAACKALDQTLDKMTRIAYGSENVNDDWMPSKIHLSIPLMWNLLKVNCTPDLPEMPGGLLHPTLVPAIPRDDAGESSCTLEVIVAMSPDVTVNTTDGGQAVHMQPNMTNISSAPSTPGSVVLAEKLVAPADSLMMNTPWLWTGQFPDMENIDYQESDSAMGNIDGFSTWWDFGNL</sequence>
<dbReference type="CDD" id="cd12148">
    <property type="entry name" value="fungal_TF_MHR"/>
    <property type="match status" value="1"/>
</dbReference>
<dbReference type="GO" id="GO:0003677">
    <property type="term" value="F:DNA binding"/>
    <property type="evidence" value="ECO:0007669"/>
    <property type="project" value="UniProtKB-KW"/>
</dbReference>
<dbReference type="SMART" id="SM00066">
    <property type="entry name" value="GAL4"/>
    <property type="match status" value="1"/>
</dbReference>
<feature type="compositionally biased region" description="Polar residues" evidence="7">
    <location>
        <begin position="87"/>
        <end position="97"/>
    </location>
</feature>
<protein>
    <recommendedName>
        <fullName evidence="8">Zn(2)-C6 fungal-type domain-containing protein</fullName>
    </recommendedName>
</protein>
<reference evidence="10" key="1">
    <citation type="submission" date="2019-04" db="EMBL/GenBank/DDBJ databases">
        <title>Friends and foes A comparative genomics studyof 23 Aspergillus species from section Flavi.</title>
        <authorList>
            <consortium name="DOE Joint Genome Institute"/>
            <person name="Kjaerbolling I."/>
            <person name="Vesth T."/>
            <person name="Frisvad J.C."/>
            <person name="Nybo J.L."/>
            <person name="Theobald S."/>
            <person name="Kildgaard S."/>
            <person name="Isbrandt T."/>
            <person name="Kuo A."/>
            <person name="Sato A."/>
            <person name="Lyhne E.K."/>
            <person name="Kogle M.E."/>
            <person name="Wiebenga A."/>
            <person name="Kun R.S."/>
            <person name="Lubbers R.J."/>
            <person name="Makela M.R."/>
            <person name="Barry K."/>
            <person name="Chovatia M."/>
            <person name="Clum A."/>
            <person name="Daum C."/>
            <person name="Haridas S."/>
            <person name="He G."/>
            <person name="LaButti K."/>
            <person name="Lipzen A."/>
            <person name="Mondo S."/>
            <person name="Riley R."/>
            <person name="Salamov A."/>
            <person name="Simmons B.A."/>
            <person name="Magnuson J.K."/>
            <person name="Henrissat B."/>
            <person name="Mortensen U.H."/>
            <person name="Larsen T.O."/>
            <person name="Devries R.P."/>
            <person name="Grigoriev I.V."/>
            <person name="Machida M."/>
            <person name="Baker S.E."/>
            <person name="Andersen M.R."/>
        </authorList>
    </citation>
    <scope>NUCLEOTIDE SEQUENCE [LARGE SCALE GENOMIC DNA]</scope>
    <source>
        <strain evidence="10">CBS 553.77</strain>
    </source>
</reference>
<keyword evidence="4" id="KW-0238">DNA-binding</keyword>
<dbReference type="InterPro" id="IPR007219">
    <property type="entry name" value="XnlR_reg_dom"/>
</dbReference>
<evidence type="ECO:0000256" key="6">
    <source>
        <dbReference type="ARBA" id="ARBA00023242"/>
    </source>
</evidence>
<dbReference type="CDD" id="cd00067">
    <property type="entry name" value="GAL4"/>
    <property type="match status" value="1"/>
</dbReference>
<evidence type="ECO:0000313" key="9">
    <source>
        <dbReference type="EMBL" id="KAE8348974.1"/>
    </source>
</evidence>
<dbReference type="InterPro" id="IPR001138">
    <property type="entry name" value="Zn2Cys6_DnaBD"/>
</dbReference>
<dbReference type="GO" id="GO:0005634">
    <property type="term" value="C:nucleus"/>
    <property type="evidence" value="ECO:0007669"/>
    <property type="project" value="UniProtKB-SubCell"/>
</dbReference>
<accession>A0A5N6YU03</accession>
<keyword evidence="2" id="KW-0479">Metal-binding</keyword>
<dbReference type="Pfam" id="PF00172">
    <property type="entry name" value="Zn_clus"/>
    <property type="match status" value="1"/>
</dbReference>
<feature type="domain" description="Zn(2)-C6 fungal-type" evidence="8">
    <location>
        <begin position="16"/>
        <end position="46"/>
    </location>
</feature>
<name>A0A5N6YU03_9EURO</name>
<proteinExistence type="predicted"/>
<feature type="region of interest" description="Disordered" evidence="7">
    <location>
        <begin position="57"/>
        <end position="127"/>
    </location>
</feature>
<evidence type="ECO:0000256" key="5">
    <source>
        <dbReference type="ARBA" id="ARBA00023163"/>
    </source>
</evidence>
<comment type="subcellular location">
    <subcellularLocation>
        <location evidence="1">Nucleus</location>
    </subcellularLocation>
</comment>
<dbReference type="PANTHER" id="PTHR47338">
    <property type="entry name" value="ZN(II)2CYS6 TRANSCRIPTION FACTOR (EUROFUNG)-RELATED"/>
    <property type="match status" value="1"/>
</dbReference>
<organism evidence="9 10">
    <name type="scientific">Aspergillus coremiiformis</name>
    <dbReference type="NCBI Taxonomy" id="138285"/>
    <lineage>
        <taxon>Eukaryota</taxon>
        <taxon>Fungi</taxon>
        <taxon>Dikarya</taxon>
        <taxon>Ascomycota</taxon>
        <taxon>Pezizomycotina</taxon>
        <taxon>Eurotiomycetes</taxon>
        <taxon>Eurotiomycetidae</taxon>
        <taxon>Eurotiales</taxon>
        <taxon>Aspergillaceae</taxon>
        <taxon>Aspergillus</taxon>
        <taxon>Aspergillus subgen. Circumdati</taxon>
    </lineage>
</organism>
<keyword evidence="10" id="KW-1185">Reference proteome</keyword>
<dbReference type="AlphaFoldDB" id="A0A5N6YU03"/>
<dbReference type="Gene3D" id="4.10.240.10">
    <property type="entry name" value="Zn(2)-C6 fungal-type DNA-binding domain"/>
    <property type="match status" value="1"/>
</dbReference>